<gene>
    <name evidence="1" type="ORF">JAAARDRAFT_141606</name>
</gene>
<name>A0A067P6W8_9AGAM</name>
<accession>A0A067P6W8</accession>
<dbReference type="HOGENOM" id="CLU_1673427_0_0_1"/>
<dbReference type="EMBL" id="KL197757">
    <property type="protein sequence ID" value="KDQ50653.1"/>
    <property type="molecule type" value="Genomic_DNA"/>
</dbReference>
<protein>
    <submittedName>
        <fullName evidence="1">Uncharacterized protein</fullName>
    </submittedName>
</protein>
<dbReference type="Proteomes" id="UP000027265">
    <property type="component" value="Unassembled WGS sequence"/>
</dbReference>
<sequence>FDKAVESMCQISMVLTQVVPSGLLDAYVIDKFAYYGSIEFSNLLFCPSNLVTPINVIKMSESIDPHQILKKKKKHWLVHTPDNIVHYMELAEGVAETEGCFPHTIRPGQLVELEVSFGAVRHHQGGSGHKLLCTLKSVLVLEKELLRVGSVYFPKFVY</sequence>
<organism evidence="1 2">
    <name type="scientific">Jaapia argillacea MUCL 33604</name>
    <dbReference type="NCBI Taxonomy" id="933084"/>
    <lineage>
        <taxon>Eukaryota</taxon>
        <taxon>Fungi</taxon>
        <taxon>Dikarya</taxon>
        <taxon>Basidiomycota</taxon>
        <taxon>Agaricomycotina</taxon>
        <taxon>Agaricomycetes</taxon>
        <taxon>Agaricomycetidae</taxon>
        <taxon>Jaapiales</taxon>
        <taxon>Jaapiaceae</taxon>
        <taxon>Jaapia</taxon>
    </lineage>
</organism>
<keyword evidence="2" id="KW-1185">Reference proteome</keyword>
<dbReference type="InParanoid" id="A0A067P6W8"/>
<dbReference type="OrthoDB" id="3267069at2759"/>
<evidence type="ECO:0000313" key="1">
    <source>
        <dbReference type="EMBL" id="KDQ50653.1"/>
    </source>
</evidence>
<proteinExistence type="predicted"/>
<feature type="non-terminal residue" evidence="1">
    <location>
        <position position="1"/>
    </location>
</feature>
<evidence type="ECO:0000313" key="2">
    <source>
        <dbReference type="Proteomes" id="UP000027265"/>
    </source>
</evidence>
<dbReference type="AlphaFoldDB" id="A0A067P6W8"/>
<reference evidence="2" key="1">
    <citation type="journal article" date="2014" name="Proc. Natl. Acad. Sci. U.S.A.">
        <title>Extensive sampling of basidiomycete genomes demonstrates inadequacy of the white-rot/brown-rot paradigm for wood decay fungi.</title>
        <authorList>
            <person name="Riley R."/>
            <person name="Salamov A.A."/>
            <person name="Brown D.W."/>
            <person name="Nagy L.G."/>
            <person name="Floudas D."/>
            <person name="Held B.W."/>
            <person name="Levasseur A."/>
            <person name="Lombard V."/>
            <person name="Morin E."/>
            <person name="Otillar R."/>
            <person name="Lindquist E.A."/>
            <person name="Sun H."/>
            <person name="LaButti K.M."/>
            <person name="Schmutz J."/>
            <person name="Jabbour D."/>
            <person name="Luo H."/>
            <person name="Baker S.E."/>
            <person name="Pisabarro A.G."/>
            <person name="Walton J.D."/>
            <person name="Blanchette R.A."/>
            <person name="Henrissat B."/>
            <person name="Martin F."/>
            <person name="Cullen D."/>
            <person name="Hibbett D.S."/>
            <person name="Grigoriev I.V."/>
        </authorList>
    </citation>
    <scope>NUCLEOTIDE SEQUENCE [LARGE SCALE GENOMIC DNA]</scope>
    <source>
        <strain evidence="2">MUCL 33604</strain>
    </source>
</reference>